<dbReference type="EMBL" id="JANPWB010000009">
    <property type="protein sequence ID" value="KAJ1158098.1"/>
    <property type="molecule type" value="Genomic_DNA"/>
</dbReference>
<evidence type="ECO:0000313" key="2">
    <source>
        <dbReference type="EMBL" id="KAJ1158098.1"/>
    </source>
</evidence>
<protein>
    <submittedName>
        <fullName evidence="2">Uncharacterized protein</fullName>
    </submittedName>
</protein>
<organism evidence="2 3">
    <name type="scientific">Pleurodeles waltl</name>
    <name type="common">Iberian ribbed newt</name>
    <dbReference type="NCBI Taxonomy" id="8319"/>
    <lineage>
        <taxon>Eukaryota</taxon>
        <taxon>Metazoa</taxon>
        <taxon>Chordata</taxon>
        <taxon>Craniata</taxon>
        <taxon>Vertebrata</taxon>
        <taxon>Euteleostomi</taxon>
        <taxon>Amphibia</taxon>
        <taxon>Batrachia</taxon>
        <taxon>Caudata</taxon>
        <taxon>Salamandroidea</taxon>
        <taxon>Salamandridae</taxon>
        <taxon>Pleurodelinae</taxon>
        <taxon>Pleurodeles</taxon>
    </lineage>
</organism>
<feature type="non-terminal residue" evidence="2">
    <location>
        <position position="67"/>
    </location>
</feature>
<keyword evidence="3" id="KW-1185">Reference proteome</keyword>
<sequence>TLCHGTMLSRILCHGTMLLRVLCCGILFLRRLCQNTEAWRNSLCNSVVRNKAYKKEITGTEQHYAID</sequence>
<proteinExistence type="predicted"/>
<evidence type="ECO:0000256" key="1">
    <source>
        <dbReference type="SAM" id="SignalP"/>
    </source>
</evidence>
<reference evidence="2" key="1">
    <citation type="journal article" date="2022" name="bioRxiv">
        <title>Sequencing and chromosome-scale assembly of the giantPleurodeles waltlgenome.</title>
        <authorList>
            <person name="Brown T."/>
            <person name="Elewa A."/>
            <person name="Iarovenko S."/>
            <person name="Subramanian E."/>
            <person name="Araus A.J."/>
            <person name="Petzold A."/>
            <person name="Susuki M."/>
            <person name="Suzuki K.-i.T."/>
            <person name="Hayashi T."/>
            <person name="Toyoda A."/>
            <person name="Oliveira C."/>
            <person name="Osipova E."/>
            <person name="Leigh N.D."/>
            <person name="Simon A."/>
            <person name="Yun M.H."/>
        </authorList>
    </citation>
    <scope>NUCLEOTIDE SEQUENCE</scope>
    <source>
        <strain evidence="2">20211129_DDA</strain>
        <tissue evidence="2">Liver</tissue>
    </source>
</reference>
<keyword evidence="1" id="KW-0732">Signal</keyword>
<dbReference type="Proteomes" id="UP001066276">
    <property type="component" value="Chromosome 5"/>
</dbReference>
<name>A0AAV7S4A1_PLEWA</name>
<feature type="signal peptide" evidence="1">
    <location>
        <begin position="1"/>
        <end position="38"/>
    </location>
</feature>
<evidence type="ECO:0000313" key="3">
    <source>
        <dbReference type="Proteomes" id="UP001066276"/>
    </source>
</evidence>
<comment type="caution">
    <text evidence="2">The sequence shown here is derived from an EMBL/GenBank/DDBJ whole genome shotgun (WGS) entry which is preliminary data.</text>
</comment>
<gene>
    <name evidence="2" type="ORF">NDU88_010792</name>
</gene>
<dbReference type="AlphaFoldDB" id="A0AAV7S4A1"/>
<feature type="chain" id="PRO_5043586044" evidence="1">
    <location>
        <begin position="39"/>
        <end position="67"/>
    </location>
</feature>
<accession>A0AAV7S4A1</accession>
<feature type="non-terminal residue" evidence="2">
    <location>
        <position position="1"/>
    </location>
</feature>